<comment type="caution">
    <text evidence="2">The sequence shown here is derived from an EMBL/GenBank/DDBJ whole genome shotgun (WGS) entry which is preliminary data.</text>
</comment>
<dbReference type="PANTHER" id="PTHR13174:SF3">
    <property type="entry name" value="D-GLUCURONYL C5-EPIMERASE"/>
    <property type="match status" value="1"/>
</dbReference>
<name>A0A4R2BM86_9BACI</name>
<dbReference type="EMBL" id="SLVV01000001">
    <property type="protein sequence ID" value="TCN27835.1"/>
    <property type="molecule type" value="Genomic_DNA"/>
</dbReference>
<organism evidence="2 3">
    <name type="scientific">Mesobacillus foraminis</name>
    <dbReference type="NCBI Taxonomy" id="279826"/>
    <lineage>
        <taxon>Bacteria</taxon>
        <taxon>Bacillati</taxon>
        <taxon>Bacillota</taxon>
        <taxon>Bacilli</taxon>
        <taxon>Bacillales</taxon>
        <taxon>Bacillaceae</taxon>
        <taxon>Mesobacillus</taxon>
    </lineage>
</organism>
<dbReference type="RefSeq" id="WP_132000834.1">
    <property type="nucleotide sequence ID" value="NZ_JABUHM010000006.1"/>
</dbReference>
<protein>
    <submittedName>
        <fullName evidence="2">D-glucuronyl C5-epimerase-like protein</fullName>
    </submittedName>
</protein>
<dbReference type="InterPro" id="IPR039721">
    <property type="entry name" value="C5-epimerase"/>
</dbReference>
<dbReference type="PANTHER" id="PTHR13174">
    <property type="entry name" value="D-GLUCURONYL C5-EPIMERASE"/>
    <property type="match status" value="1"/>
</dbReference>
<keyword evidence="3" id="KW-1185">Reference proteome</keyword>
<dbReference type="GO" id="GO:0047464">
    <property type="term" value="F:heparosan-N-sulfate-glucuronate 5-epimerase activity"/>
    <property type="evidence" value="ECO:0007669"/>
    <property type="project" value="InterPro"/>
</dbReference>
<dbReference type="Pfam" id="PF06662">
    <property type="entry name" value="C5-epim_C"/>
    <property type="match status" value="1"/>
</dbReference>
<dbReference type="SUPFAM" id="SSF81853">
    <property type="entry name" value="Family 10 polysaccharide lyase"/>
    <property type="match status" value="1"/>
</dbReference>
<gene>
    <name evidence="2" type="ORF">EV146_101163</name>
</gene>
<reference evidence="2 3" key="1">
    <citation type="journal article" date="2015" name="Stand. Genomic Sci.">
        <title>Genomic Encyclopedia of Bacterial and Archaeal Type Strains, Phase III: the genomes of soil and plant-associated and newly described type strains.</title>
        <authorList>
            <person name="Whitman W.B."/>
            <person name="Woyke T."/>
            <person name="Klenk H.P."/>
            <person name="Zhou Y."/>
            <person name="Lilburn T.G."/>
            <person name="Beck B.J."/>
            <person name="De Vos P."/>
            <person name="Vandamme P."/>
            <person name="Eisen J.A."/>
            <person name="Garrity G."/>
            <person name="Hugenholtz P."/>
            <person name="Kyrpides N.C."/>
        </authorList>
    </citation>
    <scope>NUCLEOTIDE SEQUENCE [LARGE SCALE GENOMIC DNA]</scope>
    <source>
        <strain evidence="2 3">CV53</strain>
    </source>
</reference>
<evidence type="ECO:0000313" key="3">
    <source>
        <dbReference type="Proteomes" id="UP000295689"/>
    </source>
</evidence>
<sequence length="343" mass="39885">MDRKQSKDIKVVLHNRFEGIGKMAGDEFYIPYSLVEKAYITEKEWLMKENTLKVHVTKAKVSEITNYDYKGNYLHYNKNSVENWNVEFDNRGIPQTKYTFGTFYNPSTISQYGLQHYSLFLINHDVQSKEKFLKVAKWLVDNQDRNGGWSYQFDLHFFPGRLEKIKAPWYSAIGMGMAMSVLARARYLTKDHKFTNCALKGISIFKTPVNKNGILTKFENKYDYYEECPTEPSSYILNGFMFSLIGLYDLFKATNDNETYKLYKSGIISLKRMLPLYDLGNRTAYDLTHYTTDGGYPNVAKWGYHVTHIHLLAAINSVEKDKKMGETLVRWKGYLAGKSKPAF</sequence>
<dbReference type="AlphaFoldDB" id="A0A4R2BM86"/>
<dbReference type="Proteomes" id="UP000295689">
    <property type="component" value="Unassembled WGS sequence"/>
</dbReference>
<accession>A0A4R2BM86</accession>
<proteinExistence type="predicted"/>
<dbReference type="InterPro" id="IPR010598">
    <property type="entry name" value="C5-epim_C"/>
</dbReference>
<evidence type="ECO:0000259" key="1">
    <source>
        <dbReference type="Pfam" id="PF06662"/>
    </source>
</evidence>
<dbReference type="GO" id="GO:0015012">
    <property type="term" value="P:heparan sulfate proteoglycan biosynthetic process"/>
    <property type="evidence" value="ECO:0007669"/>
    <property type="project" value="InterPro"/>
</dbReference>
<feature type="domain" description="D-glucuronyl C5-epimerase C-terminal" evidence="1">
    <location>
        <begin position="143"/>
        <end position="332"/>
    </location>
</feature>
<evidence type="ECO:0000313" key="2">
    <source>
        <dbReference type="EMBL" id="TCN27835.1"/>
    </source>
</evidence>